<evidence type="ECO:0000256" key="1">
    <source>
        <dbReference type="ARBA" id="ARBA00022536"/>
    </source>
</evidence>
<evidence type="ECO:0000256" key="2">
    <source>
        <dbReference type="SAM" id="Phobius"/>
    </source>
</evidence>
<dbReference type="KEGG" id="cvn:111137132"/>
<proteinExistence type="predicted"/>
<evidence type="ECO:0000256" key="3">
    <source>
        <dbReference type="SAM" id="SignalP"/>
    </source>
</evidence>
<evidence type="ECO:0000313" key="5">
    <source>
        <dbReference type="RefSeq" id="XP_022344146.1"/>
    </source>
</evidence>
<evidence type="ECO:0000313" key="4">
    <source>
        <dbReference type="Proteomes" id="UP000694844"/>
    </source>
</evidence>
<sequence length="359" mass="40783">MRLLYLLLIFIILPRTTKLDECKITKSKITCCINDHVSEPNCSDDIECPEGTRGKDCLETCPINFVGNNCSKVCVCSADNCHSEGCIETPEQMKTKYDKCINKNESSECCVNQRRFGAHCIDCWNGTFGENCKYKCPKGRYGRFCLKNCNCSTGESCHRIIGCSECRVETYSKNCSFDDPDKIKINYDYCINKSENSLPKCCPNQRELGIKCEDCWDGTFGENCKYHCPSGRYGHFCLGSCKCNPKETCHRIIGCSLNKSENFKSTDWKIYLGICFAVIFVIGFIGIIVTKRIKMLKQKNGKRLHEENFNLRATTPSTGIPRVKISEYPTLKAETANNFLHEPYNTLSEFKASSERRPT</sequence>
<feature type="signal peptide" evidence="3">
    <location>
        <begin position="1"/>
        <end position="19"/>
    </location>
</feature>
<protein>
    <submittedName>
        <fullName evidence="5">Protein draper-like isoform X1</fullName>
    </submittedName>
</protein>
<keyword evidence="2" id="KW-0812">Transmembrane</keyword>
<dbReference type="PANTHER" id="PTHR24043">
    <property type="entry name" value="SCAVENGER RECEPTOR CLASS F"/>
    <property type="match status" value="1"/>
</dbReference>
<feature type="chain" id="PRO_5034168437" evidence="3">
    <location>
        <begin position="20"/>
        <end position="359"/>
    </location>
</feature>
<keyword evidence="2" id="KW-0472">Membrane</keyword>
<accession>A0A8B8EVZ0</accession>
<name>A0A8B8EVZ0_CRAVI</name>
<dbReference type="GeneID" id="111137132"/>
<keyword evidence="4" id="KW-1185">Reference proteome</keyword>
<keyword evidence="1" id="KW-0245">EGF-like domain</keyword>
<keyword evidence="2" id="KW-1133">Transmembrane helix</keyword>
<organism evidence="4 5">
    <name type="scientific">Crassostrea virginica</name>
    <name type="common">Eastern oyster</name>
    <dbReference type="NCBI Taxonomy" id="6565"/>
    <lineage>
        <taxon>Eukaryota</taxon>
        <taxon>Metazoa</taxon>
        <taxon>Spiralia</taxon>
        <taxon>Lophotrochozoa</taxon>
        <taxon>Mollusca</taxon>
        <taxon>Bivalvia</taxon>
        <taxon>Autobranchia</taxon>
        <taxon>Pteriomorphia</taxon>
        <taxon>Ostreida</taxon>
        <taxon>Ostreoidea</taxon>
        <taxon>Ostreidae</taxon>
        <taxon>Crassostrea</taxon>
    </lineage>
</organism>
<dbReference type="OrthoDB" id="6060805at2759"/>
<keyword evidence="3" id="KW-0732">Signal</keyword>
<dbReference type="RefSeq" id="XP_022344146.1">
    <property type="nucleotide sequence ID" value="XM_022488438.1"/>
</dbReference>
<dbReference type="InterPro" id="IPR042635">
    <property type="entry name" value="MEGF10/SREC1/2-like"/>
</dbReference>
<reference evidence="5" key="1">
    <citation type="submission" date="2025-08" db="UniProtKB">
        <authorList>
            <consortium name="RefSeq"/>
        </authorList>
    </citation>
    <scope>IDENTIFICATION</scope>
    <source>
        <tissue evidence="5">Whole sample</tissue>
    </source>
</reference>
<dbReference type="GO" id="GO:0005044">
    <property type="term" value="F:scavenger receptor activity"/>
    <property type="evidence" value="ECO:0007669"/>
    <property type="project" value="InterPro"/>
</dbReference>
<feature type="transmembrane region" description="Helical" evidence="2">
    <location>
        <begin position="268"/>
        <end position="289"/>
    </location>
</feature>
<dbReference type="Proteomes" id="UP000694844">
    <property type="component" value="Chromosome 5"/>
</dbReference>
<dbReference type="Gene3D" id="2.170.300.10">
    <property type="entry name" value="Tie2 ligand-binding domain superfamily"/>
    <property type="match status" value="2"/>
</dbReference>
<gene>
    <name evidence="5" type="primary">LOC111137132</name>
</gene>
<dbReference type="AlphaFoldDB" id="A0A8B8EVZ0"/>